<feature type="transmembrane region" description="Helical" evidence="8">
    <location>
        <begin position="318"/>
        <end position="336"/>
    </location>
</feature>
<feature type="transmembrane region" description="Helical" evidence="8">
    <location>
        <begin position="436"/>
        <end position="454"/>
    </location>
</feature>
<evidence type="ECO:0000256" key="8">
    <source>
        <dbReference type="SAM" id="Phobius"/>
    </source>
</evidence>
<evidence type="ECO:0000256" key="1">
    <source>
        <dbReference type="ARBA" id="ARBA00004651"/>
    </source>
</evidence>
<feature type="transmembrane region" description="Helical" evidence="8">
    <location>
        <begin position="27"/>
        <end position="46"/>
    </location>
</feature>
<dbReference type="PANTHER" id="PTHR43302">
    <property type="entry name" value="TRANSPORTER ARSB-RELATED"/>
    <property type="match status" value="1"/>
</dbReference>
<comment type="similarity">
    <text evidence="2">Belongs to the ArsB family.</text>
</comment>
<sequence length="475" mass="49919">MTAALALLIFVLTLVFVIRRPRRIGIGWSAAAGASLALATGVVTAADALKVVGIVWNATLAFVAVVLISLVLDEIGFFEWAALHVARLAGGDGRTLFALTAVLCAAVSAFLTNDGAALMMTPIVLAIVRELGFAEKTVLAFALMSGFVADATSLPLVVSNLTNMIAADVAGVGFSEYAARMWVPDLVSLAVSLAAAYVYFRGNIPARYRFDSVRAPETAIRDAALFRKAWVVLAVLAAAYVCGDRFGVPVSLVAGAAAVWLLWLVRRSPAVAPKRVVRNAPWAIIAFAVGMYVVVYGLRNAGLTEMLGSALVWAAERGTFVAAMTAGWLAAVLSSVMNNLPTVMVMALAVKAVPVDGAIREALIYSNVIGSDIGPKMTPIGSLATLIWLHVLARKGLRVGWREYVKVGVALTVPTLTATLVALTLWLQAVHTGRSAVVWAVLVAALCAGSALLVRQVRKSAGYVDRVGGPTEKPL</sequence>
<protein>
    <submittedName>
        <fullName evidence="9">Arsenical efflux pump membrane protein ArsB</fullName>
    </submittedName>
</protein>
<feature type="transmembrane region" description="Helical" evidence="8">
    <location>
        <begin position="96"/>
        <end position="126"/>
    </location>
</feature>
<dbReference type="InterPro" id="IPR000802">
    <property type="entry name" value="Arsenical_pump_ArsB"/>
</dbReference>
<keyword evidence="6 8" id="KW-1133">Transmembrane helix</keyword>
<keyword evidence="7 8" id="KW-0472">Membrane</keyword>
<dbReference type="PRINTS" id="PR00758">
    <property type="entry name" value="ARSENICPUMP"/>
</dbReference>
<dbReference type="CDD" id="cd01118">
    <property type="entry name" value="ArsB_permease"/>
    <property type="match status" value="1"/>
</dbReference>
<feature type="transmembrane region" description="Helical" evidence="8">
    <location>
        <begin position="404"/>
        <end position="430"/>
    </location>
</feature>
<accession>A0A2A6E1Y1</accession>
<gene>
    <name evidence="9" type="ORF">BLM47_05585</name>
</gene>
<feature type="transmembrane region" description="Helical" evidence="8">
    <location>
        <begin position="246"/>
        <end position="265"/>
    </location>
</feature>
<name>A0A2A6E1Y1_9BACL</name>
<feature type="transmembrane region" description="Helical" evidence="8">
    <location>
        <begin position="277"/>
        <end position="298"/>
    </location>
</feature>
<dbReference type="NCBIfam" id="NF011980">
    <property type="entry name" value="PRK15445.1"/>
    <property type="match status" value="1"/>
</dbReference>
<dbReference type="GO" id="GO:0015105">
    <property type="term" value="F:arsenite transmembrane transporter activity"/>
    <property type="evidence" value="ECO:0007669"/>
    <property type="project" value="InterPro"/>
</dbReference>
<evidence type="ECO:0000256" key="4">
    <source>
        <dbReference type="ARBA" id="ARBA00022692"/>
    </source>
</evidence>
<evidence type="ECO:0000256" key="3">
    <source>
        <dbReference type="ARBA" id="ARBA00022475"/>
    </source>
</evidence>
<dbReference type="PANTHER" id="PTHR43302:SF5">
    <property type="entry name" value="TRANSPORTER ARSB-RELATED"/>
    <property type="match status" value="1"/>
</dbReference>
<evidence type="ECO:0000256" key="2">
    <source>
        <dbReference type="ARBA" id="ARBA00006433"/>
    </source>
</evidence>
<dbReference type="Proteomes" id="UP000243688">
    <property type="component" value="Unassembled WGS sequence"/>
</dbReference>
<dbReference type="GO" id="GO:0046685">
    <property type="term" value="P:response to arsenic-containing substance"/>
    <property type="evidence" value="ECO:0007669"/>
    <property type="project" value="UniProtKB-KW"/>
</dbReference>
<evidence type="ECO:0000313" key="9">
    <source>
        <dbReference type="EMBL" id="PDO10819.1"/>
    </source>
</evidence>
<dbReference type="GO" id="GO:0005886">
    <property type="term" value="C:plasma membrane"/>
    <property type="evidence" value="ECO:0007669"/>
    <property type="project" value="UniProtKB-SubCell"/>
</dbReference>
<feature type="transmembrane region" description="Helical" evidence="8">
    <location>
        <begin position="181"/>
        <end position="200"/>
    </location>
</feature>
<dbReference type="EMBL" id="MOXJ01000009">
    <property type="protein sequence ID" value="PDO10819.1"/>
    <property type="molecule type" value="Genomic_DNA"/>
</dbReference>
<feature type="transmembrane region" description="Helical" evidence="8">
    <location>
        <begin position="220"/>
        <end position="240"/>
    </location>
</feature>
<dbReference type="Pfam" id="PF02040">
    <property type="entry name" value="ArsB"/>
    <property type="match status" value="1"/>
</dbReference>
<comment type="caution">
    <text evidence="9">The sequence shown here is derived from an EMBL/GenBank/DDBJ whole genome shotgun (WGS) entry which is preliminary data.</text>
</comment>
<proteinExistence type="inferred from homology"/>
<evidence type="ECO:0000313" key="10">
    <source>
        <dbReference type="Proteomes" id="UP000243688"/>
    </source>
</evidence>
<feature type="transmembrane region" description="Helical" evidence="8">
    <location>
        <begin position="53"/>
        <end position="72"/>
    </location>
</feature>
<keyword evidence="5" id="KW-0059">Arsenical resistance</keyword>
<evidence type="ECO:0000256" key="5">
    <source>
        <dbReference type="ARBA" id="ARBA00022849"/>
    </source>
</evidence>
<evidence type="ECO:0000256" key="7">
    <source>
        <dbReference type="ARBA" id="ARBA00023136"/>
    </source>
</evidence>
<comment type="subcellular location">
    <subcellularLocation>
        <location evidence="1">Cell membrane</location>
        <topology evidence="1">Multi-pass membrane protein</topology>
    </subcellularLocation>
</comment>
<organism evidence="9 10">
    <name type="scientific">Candidatus Reconcilbacillus cellulovorans</name>
    <dbReference type="NCBI Taxonomy" id="1906605"/>
    <lineage>
        <taxon>Bacteria</taxon>
        <taxon>Bacillati</taxon>
        <taxon>Bacillota</taxon>
        <taxon>Bacilli</taxon>
        <taxon>Bacillales</taxon>
        <taxon>Paenibacillaceae</taxon>
        <taxon>Candidatus Reconcilbacillus</taxon>
    </lineage>
</organism>
<dbReference type="AlphaFoldDB" id="A0A2A6E1Y1"/>
<evidence type="ECO:0000256" key="6">
    <source>
        <dbReference type="ARBA" id="ARBA00022989"/>
    </source>
</evidence>
<feature type="transmembrane region" description="Helical" evidence="8">
    <location>
        <begin position="138"/>
        <end position="161"/>
    </location>
</feature>
<keyword evidence="4 8" id="KW-0812">Transmembrane</keyword>
<dbReference type="NCBIfam" id="TIGR00935">
    <property type="entry name" value="2a45"/>
    <property type="match status" value="1"/>
</dbReference>
<reference evidence="9 10" key="1">
    <citation type="submission" date="2016-12" db="EMBL/GenBank/DDBJ databases">
        <title>Candidatus Reconcilibacillus cellulovorans genome.</title>
        <authorList>
            <person name="Kolinko S."/>
            <person name="Wu Y.-W."/>
            <person name="Tachea F."/>
            <person name="Denzel E."/>
            <person name="Hiras J."/>
            <person name="Baecker N."/>
            <person name="Chan L.J."/>
            <person name="Eichorst S.A."/>
            <person name="Frey D."/>
            <person name="Adams P.D."/>
            <person name="Pray T."/>
            <person name="Tanjore D."/>
            <person name="Petzold C.J."/>
            <person name="Gladden J.M."/>
            <person name="Simmons B.A."/>
            <person name="Singer S.W."/>
        </authorList>
    </citation>
    <scope>NUCLEOTIDE SEQUENCE [LARGE SCALE GENOMIC DNA]</scope>
    <source>
        <strain evidence="9">JTherm</strain>
    </source>
</reference>
<keyword evidence="3" id="KW-1003">Cell membrane</keyword>